<accession>A0ABT4BCG5</accession>
<organism evidence="4 5">
    <name type="scientific">Paractinoplanes pyxinae</name>
    <dbReference type="NCBI Taxonomy" id="2997416"/>
    <lineage>
        <taxon>Bacteria</taxon>
        <taxon>Bacillati</taxon>
        <taxon>Actinomycetota</taxon>
        <taxon>Actinomycetes</taxon>
        <taxon>Micromonosporales</taxon>
        <taxon>Micromonosporaceae</taxon>
        <taxon>Paractinoplanes</taxon>
    </lineage>
</organism>
<proteinExistence type="predicted"/>
<comment type="caution">
    <text evidence="4">The sequence shown here is derived from an EMBL/GenBank/DDBJ whole genome shotgun (WGS) entry which is preliminary data.</text>
</comment>
<name>A0ABT4BCG5_9ACTN</name>
<keyword evidence="2" id="KW-0479">Metal-binding</keyword>
<keyword evidence="3" id="KW-0862">Zinc</keyword>
<protein>
    <recommendedName>
        <fullName evidence="6">Alcohol dehydrogenase</fullName>
    </recommendedName>
</protein>
<dbReference type="EMBL" id="JAPNTZ010000018">
    <property type="protein sequence ID" value="MCY1144166.1"/>
    <property type="molecule type" value="Genomic_DNA"/>
</dbReference>
<dbReference type="Gene3D" id="3.90.180.10">
    <property type="entry name" value="Medium-chain alcohol dehydrogenases, catalytic domain"/>
    <property type="match status" value="1"/>
</dbReference>
<evidence type="ECO:0000313" key="4">
    <source>
        <dbReference type="EMBL" id="MCY1144166.1"/>
    </source>
</evidence>
<gene>
    <name evidence="4" type="ORF">OWR29_39755</name>
</gene>
<dbReference type="PANTHER" id="PTHR42813">
    <property type="entry name" value="ZINC-TYPE ALCOHOL DEHYDROGENASE-LIKE"/>
    <property type="match status" value="1"/>
</dbReference>
<reference evidence="4" key="1">
    <citation type="submission" date="2022-11" db="EMBL/GenBank/DDBJ databases">
        <authorList>
            <person name="Somphong A."/>
            <person name="Phongsopitanun W."/>
        </authorList>
    </citation>
    <scope>NUCLEOTIDE SEQUENCE</scope>
    <source>
        <strain evidence="4">Pm04-4</strain>
    </source>
</reference>
<dbReference type="SUPFAM" id="SSF50129">
    <property type="entry name" value="GroES-like"/>
    <property type="match status" value="1"/>
</dbReference>
<dbReference type="RefSeq" id="WP_267568719.1">
    <property type="nucleotide sequence ID" value="NZ_JAPNTZ010000018.1"/>
</dbReference>
<dbReference type="InterPro" id="IPR011032">
    <property type="entry name" value="GroES-like_sf"/>
</dbReference>
<keyword evidence="5" id="KW-1185">Reference proteome</keyword>
<evidence type="ECO:0008006" key="6">
    <source>
        <dbReference type="Google" id="ProtNLM"/>
    </source>
</evidence>
<evidence type="ECO:0000256" key="3">
    <source>
        <dbReference type="ARBA" id="ARBA00022833"/>
    </source>
</evidence>
<evidence type="ECO:0000256" key="2">
    <source>
        <dbReference type="ARBA" id="ARBA00022723"/>
    </source>
</evidence>
<sequence length="51" mass="5438">MKGLVYRGTKQVAIEEVPDAGVEGPLDAVIRLTTTNICGSDLHICTRVALL</sequence>
<evidence type="ECO:0000256" key="1">
    <source>
        <dbReference type="ARBA" id="ARBA00001947"/>
    </source>
</evidence>
<evidence type="ECO:0000313" key="5">
    <source>
        <dbReference type="Proteomes" id="UP001151002"/>
    </source>
</evidence>
<comment type="cofactor">
    <cofactor evidence="1">
        <name>Zn(2+)</name>
        <dbReference type="ChEBI" id="CHEBI:29105"/>
    </cofactor>
</comment>
<dbReference type="Proteomes" id="UP001151002">
    <property type="component" value="Unassembled WGS sequence"/>
</dbReference>